<dbReference type="STRING" id="1156417.Y919_00695"/>
<dbReference type="GO" id="GO:0005886">
    <property type="term" value="C:plasma membrane"/>
    <property type="evidence" value="ECO:0007669"/>
    <property type="project" value="InterPro"/>
</dbReference>
<evidence type="ECO:0000256" key="6">
    <source>
        <dbReference type="SAM" id="Phobius"/>
    </source>
</evidence>
<dbReference type="RefSeq" id="WP_035161331.1">
    <property type="nucleotide sequence ID" value="NZ_AZTB01000001.1"/>
</dbReference>
<gene>
    <name evidence="8" type="ORF">Y919_00695</name>
</gene>
<keyword evidence="3 6" id="KW-1133">Transmembrane helix</keyword>
<name>A0A096BL04_9FIRM</name>
<accession>A0A096BL04</accession>
<dbReference type="Pfam" id="PF06305">
    <property type="entry name" value="LapA_dom"/>
    <property type="match status" value="1"/>
</dbReference>
<evidence type="ECO:0000313" key="9">
    <source>
        <dbReference type="Proteomes" id="UP000029622"/>
    </source>
</evidence>
<comment type="caution">
    <text evidence="8">The sequence shown here is derived from an EMBL/GenBank/DDBJ whole genome shotgun (WGS) entry which is preliminary data.</text>
</comment>
<organism evidence="8 9">
    <name type="scientific">Caloranaerobacter azorensis H53214</name>
    <dbReference type="NCBI Taxonomy" id="1156417"/>
    <lineage>
        <taxon>Bacteria</taxon>
        <taxon>Bacillati</taxon>
        <taxon>Bacillota</taxon>
        <taxon>Tissierellia</taxon>
        <taxon>Tissierellales</taxon>
        <taxon>Thermohalobacteraceae</taxon>
        <taxon>Caloranaerobacter</taxon>
    </lineage>
</organism>
<reference evidence="8 9" key="1">
    <citation type="submission" date="2013-12" db="EMBL/GenBank/DDBJ databases">
        <title>Draft genome sequence of Caloranaerobacter sp. H53214.</title>
        <authorList>
            <person name="Jiang L.J."/>
            <person name="Shao Z.Z."/>
            <person name="Long M.N."/>
        </authorList>
    </citation>
    <scope>NUCLEOTIDE SEQUENCE [LARGE SCALE GENOMIC DNA]</scope>
    <source>
        <strain evidence="8 9">H53214</strain>
    </source>
</reference>
<dbReference type="PANTHER" id="PTHR41335">
    <property type="entry name" value="MEMBRANE PROTEIN-RELATED"/>
    <property type="match status" value="1"/>
</dbReference>
<keyword evidence="1" id="KW-1003">Cell membrane</keyword>
<dbReference type="AlphaFoldDB" id="A0A096BL04"/>
<protein>
    <recommendedName>
        <fullName evidence="7">Lipopolysaccharide assembly protein A domain-containing protein</fullName>
    </recommendedName>
</protein>
<evidence type="ECO:0000256" key="3">
    <source>
        <dbReference type="ARBA" id="ARBA00022989"/>
    </source>
</evidence>
<evidence type="ECO:0000313" key="8">
    <source>
        <dbReference type="EMBL" id="KGG81512.1"/>
    </source>
</evidence>
<dbReference type="PANTHER" id="PTHR41335:SF1">
    <property type="entry name" value="MEMBRANE PROTEIN"/>
    <property type="match status" value="1"/>
</dbReference>
<dbReference type="Proteomes" id="UP000029622">
    <property type="component" value="Unassembled WGS sequence"/>
</dbReference>
<evidence type="ECO:0000256" key="1">
    <source>
        <dbReference type="ARBA" id="ARBA00022475"/>
    </source>
</evidence>
<keyword evidence="2 6" id="KW-0812">Transmembrane</keyword>
<feature type="transmembrane region" description="Helical" evidence="6">
    <location>
        <begin position="35"/>
        <end position="60"/>
    </location>
</feature>
<keyword evidence="5" id="KW-0175">Coiled coil</keyword>
<feature type="domain" description="Lipopolysaccharide assembly protein A" evidence="7">
    <location>
        <begin position="21"/>
        <end position="83"/>
    </location>
</feature>
<evidence type="ECO:0000256" key="2">
    <source>
        <dbReference type="ARBA" id="ARBA00022692"/>
    </source>
</evidence>
<proteinExistence type="predicted"/>
<dbReference type="EMBL" id="AZTB01000001">
    <property type="protein sequence ID" value="KGG81512.1"/>
    <property type="molecule type" value="Genomic_DNA"/>
</dbReference>
<evidence type="ECO:0000256" key="5">
    <source>
        <dbReference type="SAM" id="Coils"/>
    </source>
</evidence>
<evidence type="ECO:0000256" key="4">
    <source>
        <dbReference type="ARBA" id="ARBA00023136"/>
    </source>
</evidence>
<keyword evidence="4 6" id="KW-0472">Membrane</keyword>
<dbReference type="InterPro" id="IPR010445">
    <property type="entry name" value="LapA_dom"/>
</dbReference>
<evidence type="ECO:0000259" key="7">
    <source>
        <dbReference type="Pfam" id="PF06305"/>
    </source>
</evidence>
<sequence length="134" mass="15143">MEISFIFSLIFAILVAVFALKNADSVMIDFFFAKVQVSQAIVIFVSAALGAVIVTILGFVRQLKLTLKIKEQSRKIKKLEEEKVLLESRIEEIISEKDLKMGTDFEVNSVENSEIKNINSKENSDKNEVITDEK</sequence>
<feature type="coiled-coil region" evidence="5">
    <location>
        <begin position="62"/>
        <end position="96"/>
    </location>
</feature>